<dbReference type="Pfam" id="PF13844">
    <property type="entry name" value="Glyco_transf_41"/>
    <property type="match status" value="1"/>
</dbReference>
<keyword evidence="2 6" id="KW-0808">Transferase</keyword>
<dbReference type="InterPro" id="IPR037919">
    <property type="entry name" value="OGT"/>
</dbReference>
<proteinExistence type="predicted"/>
<evidence type="ECO:0000256" key="4">
    <source>
        <dbReference type="ARBA" id="ARBA00022803"/>
    </source>
</evidence>
<evidence type="ECO:0000313" key="6">
    <source>
        <dbReference type="EMBL" id="PJE68875.1"/>
    </source>
</evidence>
<comment type="caution">
    <text evidence="6">The sequence shown here is derived from an EMBL/GenBank/DDBJ whole genome shotgun (WGS) entry which is preliminary data.</text>
</comment>
<evidence type="ECO:0000256" key="2">
    <source>
        <dbReference type="ARBA" id="ARBA00022679"/>
    </source>
</evidence>
<dbReference type="PANTHER" id="PTHR44366:SF1">
    <property type="entry name" value="UDP-N-ACETYLGLUCOSAMINE--PEPTIDE N-ACETYLGLUCOSAMINYLTRANSFERASE 110 KDA SUBUNIT"/>
    <property type="match status" value="1"/>
</dbReference>
<accession>A0A2M8L4V0</accession>
<sequence length="47" mass="5190">INKDEIDILIDLKGHTKDNRLEILALRPAPIQVSYLGFPGTIGANFV</sequence>
<dbReference type="Gene3D" id="3.40.50.11380">
    <property type="match status" value="1"/>
</dbReference>
<evidence type="ECO:0000259" key="5">
    <source>
        <dbReference type="Pfam" id="PF13844"/>
    </source>
</evidence>
<reference evidence="7" key="1">
    <citation type="submission" date="2017-09" db="EMBL/GenBank/DDBJ databases">
        <title>Depth-based differentiation of microbial function through sediment-hosted aquifers and enrichment of novel symbionts in the deep terrestrial subsurface.</title>
        <authorList>
            <person name="Probst A.J."/>
            <person name="Ladd B."/>
            <person name="Jarett J.K."/>
            <person name="Geller-Mcgrath D.E."/>
            <person name="Sieber C.M.K."/>
            <person name="Emerson J.B."/>
            <person name="Anantharaman K."/>
            <person name="Thomas B.C."/>
            <person name="Malmstrom R."/>
            <person name="Stieglmeier M."/>
            <person name="Klingl A."/>
            <person name="Woyke T."/>
            <person name="Ryan C.M."/>
            <person name="Banfield J.F."/>
        </authorList>
    </citation>
    <scope>NUCLEOTIDE SEQUENCE [LARGE SCALE GENOMIC DNA]</scope>
</reference>
<feature type="domain" description="O-GlcNAc transferase C-terminal" evidence="5">
    <location>
        <begin position="1"/>
        <end position="47"/>
    </location>
</feature>
<evidence type="ECO:0000313" key="7">
    <source>
        <dbReference type="Proteomes" id="UP000229500"/>
    </source>
</evidence>
<evidence type="ECO:0000256" key="3">
    <source>
        <dbReference type="ARBA" id="ARBA00022737"/>
    </source>
</evidence>
<feature type="non-terminal residue" evidence="6">
    <location>
        <position position="1"/>
    </location>
</feature>
<comment type="pathway">
    <text evidence="1">Protein modification; protein glycosylation.</text>
</comment>
<dbReference type="GO" id="GO:0097363">
    <property type="term" value="F:protein O-acetylglucosaminyltransferase activity"/>
    <property type="evidence" value="ECO:0007669"/>
    <property type="project" value="TreeGrafter"/>
</dbReference>
<keyword evidence="3" id="KW-0677">Repeat</keyword>
<dbReference type="GO" id="GO:0006493">
    <property type="term" value="P:protein O-linked glycosylation"/>
    <property type="evidence" value="ECO:0007669"/>
    <property type="project" value="InterPro"/>
</dbReference>
<keyword evidence="6" id="KW-0328">Glycosyltransferase</keyword>
<dbReference type="InterPro" id="IPR029489">
    <property type="entry name" value="OGT/SEC/SPY_C"/>
</dbReference>
<keyword evidence="4" id="KW-0802">TPR repeat</keyword>
<dbReference type="PANTHER" id="PTHR44366">
    <property type="entry name" value="UDP-N-ACETYLGLUCOSAMINE--PEPTIDE N-ACETYLGLUCOSAMINYLTRANSFERASE 110 KDA SUBUNIT"/>
    <property type="match status" value="1"/>
</dbReference>
<feature type="non-terminal residue" evidence="6">
    <location>
        <position position="47"/>
    </location>
</feature>
<protein>
    <submittedName>
        <fullName evidence="6">UDP-N-acetylglucosamine-peptide N-acetylglucosaminyltransferase</fullName>
    </submittedName>
</protein>
<dbReference type="AlphaFoldDB" id="A0A2M8L4V0"/>
<name>A0A2M8L4V0_9BACT</name>
<evidence type="ECO:0000256" key="1">
    <source>
        <dbReference type="ARBA" id="ARBA00004922"/>
    </source>
</evidence>
<gene>
    <name evidence="6" type="ORF">COU96_02830</name>
</gene>
<dbReference type="Proteomes" id="UP000229500">
    <property type="component" value="Unassembled WGS sequence"/>
</dbReference>
<organism evidence="6 7">
    <name type="scientific">Candidatus Shapirobacteria bacterium CG10_big_fil_rev_8_21_14_0_10_38_14</name>
    <dbReference type="NCBI Taxonomy" id="1974483"/>
    <lineage>
        <taxon>Bacteria</taxon>
        <taxon>Candidatus Shapironibacteriota</taxon>
    </lineage>
</organism>
<dbReference type="EMBL" id="PFEL01000104">
    <property type="protein sequence ID" value="PJE68875.1"/>
    <property type="molecule type" value="Genomic_DNA"/>
</dbReference>